<sequence length="296" mass="32440">MTNKGRARHAEPWRKVLDEPIENPGTTNGKVRRSNGDHDDAVLTDPAVGVVTSPGGGWDDVTDLDYLGRKYVVEQVSTATPGDGDDNPEYVRLPAKLSGEGRKVSVRLKDGTADKIEIIEPGHISDRVSVKPPPVTADPAAQMIEAGHGFRVDNQRSREWKTAKRTHCAHCAEPMPEPAVTAMKYRCEFVPLPVGSKCKCNGCTLRRQVLGGAERNRGGPAKVCSENCKRLRNNERTRWQRAVKRADQRGEDPPPEPEDRGLKFVRASGLLSTVEGTGHRYTAASGSLCAEVFRNE</sequence>
<dbReference type="RefSeq" id="WP_073853305.1">
    <property type="nucleotide sequence ID" value="NZ_BAAATC010000018.1"/>
</dbReference>
<organism evidence="3 5">
    <name type="scientific">Mycolicibacterium diernhoferi</name>
    <dbReference type="NCBI Taxonomy" id="1801"/>
    <lineage>
        <taxon>Bacteria</taxon>
        <taxon>Bacillati</taxon>
        <taxon>Actinomycetota</taxon>
        <taxon>Actinomycetes</taxon>
        <taxon>Mycobacteriales</taxon>
        <taxon>Mycobacteriaceae</taxon>
        <taxon>Mycolicibacterium</taxon>
    </lineage>
</organism>
<reference evidence="3 5" key="2">
    <citation type="submission" date="2017-10" db="EMBL/GenBank/DDBJ databases">
        <title>The new phylogeny of genus Mycobacterium.</title>
        <authorList>
            <person name="Tortoli E."/>
            <person name="Trovato A."/>
            <person name="Cirillo D.M."/>
        </authorList>
    </citation>
    <scope>NUCLEOTIDE SEQUENCE [LARGE SCALE GENOMIC DNA]</scope>
    <source>
        <strain evidence="3 5">IP141170001</strain>
    </source>
</reference>
<feature type="compositionally biased region" description="Basic and acidic residues" evidence="1">
    <location>
        <begin position="8"/>
        <end position="18"/>
    </location>
</feature>
<evidence type="ECO:0000256" key="1">
    <source>
        <dbReference type="SAM" id="MobiDB-lite"/>
    </source>
</evidence>
<dbReference type="EMBL" id="PDCR01000002">
    <property type="protein sequence ID" value="PEG56264.1"/>
    <property type="molecule type" value="Genomic_DNA"/>
</dbReference>
<evidence type="ECO:0000313" key="2">
    <source>
        <dbReference type="EMBL" id="OPE55758.1"/>
    </source>
</evidence>
<dbReference type="AlphaFoldDB" id="A0A1Q4HL15"/>
<proteinExistence type="predicted"/>
<name>A0A1Q4HL15_9MYCO</name>
<protein>
    <submittedName>
        <fullName evidence="3">Uncharacterized protein</fullName>
    </submittedName>
</protein>
<accession>A0A1Q4HL15</accession>
<dbReference type="EMBL" id="MIJD01000019">
    <property type="protein sequence ID" value="OPE55758.1"/>
    <property type="molecule type" value="Genomic_DNA"/>
</dbReference>
<reference evidence="2 4" key="1">
    <citation type="submission" date="2016-09" db="EMBL/GenBank/DDBJ databases">
        <title>genome sequences of unsequenced Mycobacteria.</title>
        <authorList>
            <person name="Greninger A.L."/>
            <person name="Jerome K.R."/>
            <person name="Mcnair B."/>
            <person name="Wallis C."/>
            <person name="Fang F."/>
        </authorList>
    </citation>
    <scope>NUCLEOTIDE SEQUENCE [LARGE SCALE GENOMIC DNA]</scope>
    <source>
        <strain evidence="2 4">BM1</strain>
    </source>
</reference>
<evidence type="ECO:0000313" key="3">
    <source>
        <dbReference type="EMBL" id="PEG56264.1"/>
    </source>
</evidence>
<evidence type="ECO:0000313" key="5">
    <source>
        <dbReference type="Proteomes" id="UP000220340"/>
    </source>
</evidence>
<comment type="caution">
    <text evidence="3">The sequence shown here is derived from an EMBL/GenBank/DDBJ whole genome shotgun (WGS) entry which is preliminary data.</text>
</comment>
<dbReference type="Proteomes" id="UP000191039">
    <property type="component" value="Unassembled WGS sequence"/>
</dbReference>
<feature type="region of interest" description="Disordered" evidence="1">
    <location>
        <begin position="241"/>
        <end position="262"/>
    </location>
</feature>
<evidence type="ECO:0000313" key="4">
    <source>
        <dbReference type="Proteomes" id="UP000191039"/>
    </source>
</evidence>
<keyword evidence="5" id="KW-1185">Reference proteome</keyword>
<gene>
    <name evidence="2" type="ORF">BV510_03435</name>
    <name evidence="3" type="ORF">CRI78_02545</name>
</gene>
<dbReference type="Proteomes" id="UP000220340">
    <property type="component" value="Unassembled WGS sequence"/>
</dbReference>
<feature type="region of interest" description="Disordered" evidence="1">
    <location>
        <begin position="1"/>
        <end position="44"/>
    </location>
</feature>